<dbReference type="KEGG" id="mva:Mvan_1072"/>
<dbReference type="Gene3D" id="3.40.710.10">
    <property type="entry name" value="DD-peptidase/beta-lactamase superfamily"/>
    <property type="match status" value="1"/>
</dbReference>
<protein>
    <submittedName>
        <fullName evidence="2">Beta-lactamase</fullName>
    </submittedName>
</protein>
<dbReference type="PANTHER" id="PTHR43283">
    <property type="entry name" value="BETA-LACTAMASE-RELATED"/>
    <property type="match status" value="1"/>
</dbReference>
<sequence length="410" mass="43886">MVGSLISVGMPDAACDDGPGVPEAEELYMGFERIDDLLSEVTADGSLHGVAATVVGRDGVLYEGAAGDAKHDTMFRNASMTKAVATTAALQLVEQGRVDLDATVASLVPEFGELQVIDGFQGSEPVLRAPKTQATVRQLMNHTAGCGYHFLNGELLAYCEGQNFPNPLEGVKKSLSAPLVHDPGTVWEYGVSTDWLGMVVEAVSGQTLADYLAEHVYGPLGMTDSTFDLTDEQRARLLPVRFRAPDGSLVATDLDLPAAPEWDAAGHGSYGTVADYGRFVRAWLDGGELDGTRILKEETVELALRDHLDGAPLPKKMEPAVPELSNPVELLDVPQGWGLGFHLYLIDLPGMRSAGSADWSGLFNSFFWIDRKAGIGAVIATQLLPFFDGKMVETILRFEATVYAELGAGV</sequence>
<dbReference type="InterPro" id="IPR012338">
    <property type="entry name" value="Beta-lactam/transpept-like"/>
</dbReference>
<dbReference type="EMBL" id="CP000511">
    <property type="protein sequence ID" value="ABM11910.1"/>
    <property type="molecule type" value="Genomic_DNA"/>
</dbReference>
<organism evidence="2 3">
    <name type="scientific">Mycolicibacterium vanbaalenii (strain DSM 7251 / JCM 13017 / BCRC 16820 / KCTC 9966 / NRRL B-24157 / PYR-1)</name>
    <name type="common">Mycobacterium vanbaalenii</name>
    <dbReference type="NCBI Taxonomy" id="350058"/>
    <lineage>
        <taxon>Bacteria</taxon>
        <taxon>Bacillati</taxon>
        <taxon>Actinomycetota</taxon>
        <taxon>Actinomycetes</taxon>
        <taxon>Mycobacteriales</taxon>
        <taxon>Mycobacteriaceae</taxon>
        <taxon>Mycolicibacterium</taxon>
    </lineage>
</organism>
<dbReference type="SUPFAM" id="SSF56601">
    <property type="entry name" value="beta-lactamase/transpeptidase-like"/>
    <property type="match status" value="1"/>
</dbReference>
<dbReference type="MEROPS" id="S12.950"/>
<evidence type="ECO:0000313" key="2">
    <source>
        <dbReference type="EMBL" id="ABM11910.1"/>
    </source>
</evidence>
<dbReference type="InterPro" id="IPR050789">
    <property type="entry name" value="Diverse_Enzym_Activities"/>
</dbReference>
<dbReference type="STRING" id="350058.Mvan_1072"/>
<dbReference type="eggNOG" id="COG1680">
    <property type="taxonomic scope" value="Bacteria"/>
</dbReference>
<keyword evidence="3" id="KW-1185">Reference proteome</keyword>
<evidence type="ECO:0000313" key="3">
    <source>
        <dbReference type="Proteomes" id="UP000009159"/>
    </source>
</evidence>
<reference evidence="2" key="1">
    <citation type="submission" date="2006-12" db="EMBL/GenBank/DDBJ databases">
        <title>Complete sequence of Mycobacterium vanbaalenii PYR-1.</title>
        <authorList>
            <consortium name="US DOE Joint Genome Institute"/>
            <person name="Copeland A."/>
            <person name="Lucas S."/>
            <person name="Lapidus A."/>
            <person name="Barry K."/>
            <person name="Detter J.C."/>
            <person name="Glavina del Rio T."/>
            <person name="Hammon N."/>
            <person name="Israni S."/>
            <person name="Dalin E."/>
            <person name="Tice H."/>
            <person name="Pitluck S."/>
            <person name="Singan V."/>
            <person name="Schmutz J."/>
            <person name="Larimer F."/>
            <person name="Land M."/>
            <person name="Hauser L."/>
            <person name="Kyrpides N."/>
            <person name="Anderson I.J."/>
            <person name="Miller C."/>
            <person name="Richardson P."/>
        </authorList>
    </citation>
    <scope>NUCLEOTIDE SEQUENCE [LARGE SCALE GENOMIC DNA]</scope>
    <source>
        <strain evidence="2">PYR-1</strain>
    </source>
</reference>
<dbReference type="AlphaFoldDB" id="A1T410"/>
<dbReference type="InterPro" id="IPR001466">
    <property type="entry name" value="Beta-lactam-related"/>
</dbReference>
<proteinExistence type="predicted"/>
<dbReference type="HOGENOM" id="CLU_020027_11_1_11"/>
<dbReference type="Pfam" id="PF00144">
    <property type="entry name" value="Beta-lactamase"/>
    <property type="match status" value="1"/>
</dbReference>
<gene>
    <name evidence="2" type="ordered locus">Mvan_1072</name>
</gene>
<feature type="domain" description="Beta-lactamase-related" evidence="1">
    <location>
        <begin position="34"/>
        <end position="386"/>
    </location>
</feature>
<evidence type="ECO:0000259" key="1">
    <source>
        <dbReference type="Pfam" id="PF00144"/>
    </source>
</evidence>
<dbReference type="Proteomes" id="UP000009159">
    <property type="component" value="Chromosome"/>
</dbReference>
<dbReference type="PANTHER" id="PTHR43283:SF3">
    <property type="entry name" value="BETA-LACTAMASE FAMILY PROTEIN (AFU_ORTHOLOGUE AFUA_5G07500)"/>
    <property type="match status" value="1"/>
</dbReference>
<name>A1T410_MYCVP</name>
<accession>A1T410</accession>